<gene>
    <name evidence="11" type="ORF">HETIRDRAFT_476396</name>
</gene>
<proteinExistence type="predicted"/>
<evidence type="ECO:0000256" key="2">
    <source>
        <dbReference type="ARBA" id="ARBA00022679"/>
    </source>
</evidence>
<dbReference type="KEGG" id="hir:HETIRDRAFT_476396"/>
<dbReference type="HOGENOM" id="CLU_009961_1_0_1"/>
<organism evidence="11 12">
    <name type="scientific">Heterobasidion irregulare (strain TC 32-1)</name>
    <dbReference type="NCBI Taxonomy" id="747525"/>
    <lineage>
        <taxon>Eukaryota</taxon>
        <taxon>Fungi</taxon>
        <taxon>Dikarya</taxon>
        <taxon>Basidiomycota</taxon>
        <taxon>Agaricomycotina</taxon>
        <taxon>Agaricomycetes</taxon>
        <taxon>Russulales</taxon>
        <taxon>Bondarzewiaceae</taxon>
        <taxon>Heterobasidion</taxon>
        <taxon>Heterobasidion annosum species complex</taxon>
    </lineage>
</organism>
<feature type="compositionally biased region" description="Acidic residues" evidence="9">
    <location>
        <begin position="137"/>
        <end position="149"/>
    </location>
</feature>
<evidence type="ECO:0000256" key="7">
    <source>
        <dbReference type="ARBA" id="ARBA00022833"/>
    </source>
</evidence>
<keyword evidence="7" id="KW-0862">Zinc</keyword>
<feature type="compositionally biased region" description="Acidic residues" evidence="9">
    <location>
        <begin position="32"/>
        <end position="41"/>
    </location>
</feature>
<name>W4K4D5_HETIT</name>
<dbReference type="PANTHER" id="PTHR22770">
    <property type="entry name" value="UBIQUITIN CONJUGATING ENZYME 7 INTERACTING PROTEIN-RELATED"/>
    <property type="match status" value="1"/>
</dbReference>
<feature type="compositionally biased region" description="Low complexity" evidence="9">
    <location>
        <begin position="1"/>
        <end position="16"/>
    </location>
</feature>
<evidence type="ECO:0000256" key="1">
    <source>
        <dbReference type="ARBA" id="ARBA00004906"/>
    </source>
</evidence>
<dbReference type="Gene3D" id="1.20.120.1750">
    <property type="match status" value="1"/>
</dbReference>
<dbReference type="InterPro" id="IPR047544">
    <property type="entry name" value="RING-HC_RBR_RNF216"/>
</dbReference>
<dbReference type="Pfam" id="PF26191">
    <property type="entry name" value="RING-HC_RBR_RNF216"/>
    <property type="match status" value="1"/>
</dbReference>
<dbReference type="GO" id="GO:0008270">
    <property type="term" value="F:zinc ion binding"/>
    <property type="evidence" value="ECO:0007669"/>
    <property type="project" value="UniProtKB-KW"/>
</dbReference>
<feature type="coiled-coil region" evidence="8">
    <location>
        <begin position="713"/>
        <end position="750"/>
    </location>
</feature>
<reference evidence="11 12" key="1">
    <citation type="journal article" date="2012" name="New Phytol.">
        <title>Insight into trade-off between wood decay and parasitism from the genome of a fungal forest pathogen.</title>
        <authorList>
            <person name="Olson A."/>
            <person name="Aerts A."/>
            <person name="Asiegbu F."/>
            <person name="Belbahri L."/>
            <person name="Bouzid O."/>
            <person name="Broberg A."/>
            <person name="Canback B."/>
            <person name="Coutinho P.M."/>
            <person name="Cullen D."/>
            <person name="Dalman K."/>
            <person name="Deflorio G."/>
            <person name="van Diepen L.T."/>
            <person name="Dunand C."/>
            <person name="Duplessis S."/>
            <person name="Durling M."/>
            <person name="Gonthier P."/>
            <person name="Grimwood J."/>
            <person name="Fossdal C.G."/>
            <person name="Hansson D."/>
            <person name="Henrissat B."/>
            <person name="Hietala A."/>
            <person name="Himmelstrand K."/>
            <person name="Hoffmeister D."/>
            <person name="Hogberg N."/>
            <person name="James T.Y."/>
            <person name="Karlsson M."/>
            <person name="Kohler A."/>
            <person name="Kues U."/>
            <person name="Lee Y.H."/>
            <person name="Lin Y.C."/>
            <person name="Lind M."/>
            <person name="Lindquist E."/>
            <person name="Lombard V."/>
            <person name="Lucas S."/>
            <person name="Lunden K."/>
            <person name="Morin E."/>
            <person name="Murat C."/>
            <person name="Park J."/>
            <person name="Raffaello T."/>
            <person name="Rouze P."/>
            <person name="Salamov A."/>
            <person name="Schmutz J."/>
            <person name="Solheim H."/>
            <person name="Stahlberg J."/>
            <person name="Velez H."/>
            <person name="de Vries R.P."/>
            <person name="Wiebenga A."/>
            <person name="Woodward S."/>
            <person name="Yakovlev I."/>
            <person name="Garbelotto M."/>
            <person name="Martin F."/>
            <person name="Grigoriev I.V."/>
            <person name="Stenlid J."/>
        </authorList>
    </citation>
    <scope>NUCLEOTIDE SEQUENCE [LARGE SCALE GENOMIC DNA]</scope>
    <source>
        <strain evidence="11 12">TC 32-1</strain>
    </source>
</reference>
<dbReference type="PANTHER" id="PTHR22770:SF47">
    <property type="entry name" value="E3 UBIQUITIN-PROTEIN LIGASE RNF216"/>
    <property type="match status" value="1"/>
</dbReference>
<dbReference type="PROSITE" id="PS51873">
    <property type="entry name" value="TRIAD"/>
    <property type="match status" value="1"/>
</dbReference>
<keyword evidence="3" id="KW-0479">Metal-binding</keyword>
<evidence type="ECO:0000256" key="9">
    <source>
        <dbReference type="SAM" id="MobiDB-lite"/>
    </source>
</evidence>
<keyword evidence="5" id="KW-0863">Zinc-finger</keyword>
<dbReference type="GeneID" id="20677681"/>
<dbReference type="InterPro" id="IPR051628">
    <property type="entry name" value="LUBAC_E3_Ligases"/>
</dbReference>
<dbReference type="InterPro" id="IPR013083">
    <property type="entry name" value="Znf_RING/FYVE/PHD"/>
</dbReference>
<evidence type="ECO:0000259" key="10">
    <source>
        <dbReference type="PROSITE" id="PS51873"/>
    </source>
</evidence>
<comment type="pathway">
    <text evidence="1">Protein modification; protein ubiquitination.</text>
</comment>
<dbReference type="CDD" id="cd16630">
    <property type="entry name" value="RING-HC_RBR_RNF216"/>
    <property type="match status" value="1"/>
</dbReference>
<feature type="compositionally biased region" description="Polar residues" evidence="9">
    <location>
        <begin position="58"/>
        <end position="72"/>
    </location>
</feature>
<keyword evidence="2" id="KW-0808">Transferase</keyword>
<dbReference type="SMART" id="SM00647">
    <property type="entry name" value="IBR"/>
    <property type="match status" value="2"/>
</dbReference>
<keyword evidence="12" id="KW-1185">Reference proteome</keyword>
<keyword evidence="4" id="KW-0677">Repeat</keyword>
<feature type="domain" description="RING-type" evidence="10">
    <location>
        <begin position="355"/>
        <end position="570"/>
    </location>
</feature>
<evidence type="ECO:0000313" key="11">
    <source>
        <dbReference type="EMBL" id="ETW80698.1"/>
    </source>
</evidence>
<dbReference type="OrthoDB" id="10009520at2759"/>
<dbReference type="InterPro" id="IPR002867">
    <property type="entry name" value="IBR_dom"/>
</dbReference>
<evidence type="ECO:0000313" key="12">
    <source>
        <dbReference type="Proteomes" id="UP000030671"/>
    </source>
</evidence>
<keyword evidence="6" id="KW-0833">Ubl conjugation pathway</keyword>
<dbReference type="RefSeq" id="XP_009547414.1">
    <property type="nucleotide sequence ID" value="XM_009549119.1"/>
</dbReference>
<protein>
    <recommendedName>
        <fullName evidence="10">RING-type domain-containing protein</fullName>
    </recommendedName>
</protein>
<feature type="region of interest" description="Disordered" evidence="9">
    <location>
        <begin position="1"/>
        <end position="149"/>
    </location>
</feature>
<dbReference type="STRING" id="747525.W4K4D5"/>
<dbReference type="GO" id="GO:0016740">
    <property type="term" value="F:transferase activity"/>
    <property type="evidence" value="ECO:0007669"/>
    <property type="project" value="UniProtKB-KW"/>
</dbReference>
<dbReference type="InterPro" id="IPR047546">
    <property type="entry name" value="Rcat_RBR_RNF216"/>
</dbReference>
<evidence type="ECO:0000256" key="3">
    <source>
        <dbReference type="ARBA" id="ARBA00022723"/>
    </source>
</evidence>
<accession>W4K4D5</accession>
<dbReference type="CDD" id="cd20339">
    <property type="entry name" value="BRcat_RBR_RNF216"/>
    <property type="match status" value="1"/>
</dbReference>
<dbReference type="AlphaFoldDB" id="W4K4D5"/>
<evidence type="ECO:0000256" key="8">
    <source>
        <dbReference type="SAM" id="Coils"/>
    </source>
</evidence>
<dbReference type="EMBL" id="KI925459">
    <property type="protein sequence ID" value="ETW80698.1"/>
    <property type="molecule type" value="Genomic_DNA"/>
</dbReference>
<dbReference type="Pfam" id="PF26200">
    <property type="entry name" value="Rcat_RNF216"/>
    <property type="match status" value="1"/>
</dbReference>
<dbReference type="eggNOG" id="KOG1812">
    <property type="taxonomic scope" value="Eukaryota"/>
</dbReference>
<evidence type="ECO:0000256" key="6">
    <source>
        <dbReference type="ARBA" id="ARBA00022786"/>
    </source>
</evidence>
<feature type="compositionally biased region" description="Low complexity" evidence="9">
    <location>
        <begin position="780"/>
        <end position="796"/>
    </location>
</feature>
<dbReference type="Proteomes" id="UP000030671">
    <property type="component" value="Unassembled WGS sequence"/>
</dbReference>
<evidence type="ECO:0000256" key="4">
    <source>
        <dbReference type="ARBA" id="ARBA00022737"/>
    </source>
</evidence>
<dbReference type="SUPFAM" id="SSF57850">
    <property type="entry name" value="RING/U-box"/>
    <property type="match status" value="1"/>
</dbReference>
<evidence type="ECO:0000256" key="5">
    <source>
        <dbReference type="ARBA" id="ARBA00022771"/>
    </source>
</evidence>
<feature type="region of interest" description="Disordered" evidence="9">
    <location>
        <begin position="780"/>
        <end position="803"/>
    </location>
</feature>
<dbReference type="InterPro" id="IPR044066">
    <property type="entry name" value="TRIAD_supradom"/>
</dbReference>
<dbReference type="CDD" id="cd20353">
    <property type="entry name" value="Rcat_RBR_RNF216"/>
    <property type="match status" value="1"/>
</dbReference>
<dbReference type="InterPro" id="IPR047545">
    <property type="entry name" value="BRcat_RBR_RNF216"/>
</dbReference>
<keyword evidence="8" id="KW-0175">Coiled coil</keyword>
<sequence length="803" mass="90090">MSDIIEISSSPESSSSRPLRRKRMPLFLPEREEQEIIEITDSDSSTPRKRRKLEHGNEQPQAGPSNAINPQAATPAPRRGSTRRGSTRPKTPSTSKQPAVGRADEQITAASQVQLPERLTPPDLPPPREPSLQSIVLDEEPPPSPEPEDPFQLCLAQVHEIVPDVLPEYVLQLIQTFQEKGDLVGEVLHALFEDPTYPRINSKGKAKAVLPERKAPSAQATTGEIDFSRVDRDRNGGPVYVELAREQLYVDFPDIPQVHVNAMLAVHLNLYAPAYLYLQKERRGAKLPYVPELPKNRKRRVSAKKKGKRKAALHDAEFLRERTWLLAKLAQDAANIGKEPAVGETSAQEIVEEVDGIECGCCFTEYPFDQMIQCEDAHLFCNECVISYASTKLGEHNPDMCCMDQSGCKLPFPDSELRRILPEKLHSLYERVRQQREVEAACLEGLEECPFCEFKAVLEVDVESDKLFRCQNEECGRASCRKCKKEDHTPKSCQEMEEDKKLDGKHAIEEAMSRALMRNCPSCKKGFIKESGCNKMTCPNCRTLSCYVCREVVSGYDHFQQTNTNGQPLAGASTSTKCPLWDPVEKRHADEVAAAAKKALDDYKRDHPDIEEDEIKVDLPPPPAGAAGLLFGAVGVQNHAHAPPYQHLMQAAAPGIARMPAPPPQPRAPPVGPQHFWHIFPANPDIQVLQRPLQEGQQADVLIQQQQLEPAHLRQLEQHREVVRQRLQAQVQAQAQRQALHRERQEALAQRQQQAPAEQQARQAQQQIQLQMQQLLMERGQAAMRQAPAPIAVAPKAVRRKQQ</sequence>
<dbReference type="InParanoid" id="W4K4D5"/>
<dbReference type="Gene3D" id="3.30.40.10">
    <property type="entry name" value="Zinc/RING finger domain, C3HC4 (zinc finger)"/>
    <property type="match status" value="1"/>
</dbReference>